<evidence type="ECO:0000256" key="2">
    <source>
        <dbReference type="SAM" id="Phobius"/>
    </source>
</evidence>
<proteinExistence type="inferred from homology"/>
<keyword evidence="5" id="KW-1185">Reference proteome</keyword>
<comment type="similarity">
    <text evidence="1">Belongs to the peptidase S12 family.</text>
</comment>
<comment type="caution">
    <text evidence="4">The sequence shown here is derived from an EMBL/GenBank/DDBJ whole genome shotgun (WGS) entry which is preliminary data.</text>
</comment>
<dbReference type="AlphaFoldDB" id="A0A1Y2B4J4"/>
<dbReference type="Gene3D" id="3.40.710.10">
    <property type="entry name" value="DD-peptidase/beta-lactamase superfamily"/>
    <property type="match status" value="1"/>
</dbReference>
<dbReference type="SUPFAM" id="SSF56601">
    <property type="entry name" value="beta-lactamase/transpeptidase-like"/>
    <property type="match status" value="1"/>
</dbReference>
<dbReference type="PANTHER" id="PTHR46825">
    <property type="entry name" value="D-ALANYL-D-ALANINE-CARBOXYPEPTIDASE/ENDOPEPTIDASE AMPH"/>
    <property type="match status" value="1"/>
</dbReference>
<name>A0A1Y2B4J4_9FUNG</name>
<keyword evidence="2" id="KW-1133">Transmembrane helix</keyword>
<dbReference type="Proteomes" id="UP000193642">
    <property type="component" value="Unassembled WGS sequence"/>
</dbReference>
<dbReference type="Gene3D" id="2.40.128.600">
    <property type="match status" value="1"/>
</dbReference>
<dbReference type="EMBL" id="MCGO01000088">
    <property type="protein sequence ID" value="ORY29470.1"/>
    <property type="molecule type" value="Genomic_DNA"/>
</dbReference>
<evidence type="ECO:0000313" key="4">
    <source>
        <dbReference type="EMBL" id="ORY29470.1"/>
    </source>
</evidence>
<accession>A0A1Y2B4J4</accession>
<dbReference type="STRING" id="329046.A0A1Y2B4J4"/>
<feature type="non-terminal residue" evidence="4">
    <location>
        <position position="1"/>
    </location>
</feature>
<keyword evidence="2" id="KW-0812">Transmembrane</keyword>
<dbReference type="InterPro" id="IPR012338">
    <property type="entry name" value="Beta-lactam/transpept-like"/>
</dbReference>
<evidence type="ECO:0000313" key="5">
    <source>
        <dbReference type="Proteomes" id="UP000193642"/>
    </source>
</evidence>
<reference evidence="4 5" key="1">
    <citation type="submission" date="2016-07" db="EMBL/GenBank/DDBJ databases">
        <title>Pervasive Adenine N6-methylation of Active Genes in Fungi.</title>
        <authorList>
            <consortium name="DOE Joint Genome Institute"/>
            <person name="Mondo S.J."/>
            <person name="Dannebaum R.O."/>
            <person name="Kuo R.C."/>
            <person name="Labutti K."/>
            <person name="Haridas S."/>
            <person name="Kuo A."/>
            <person name="Salamov A."/>
            <person name="Ahrendt S.R."/>
            <person name="Lipzen A."/>
            <person name="Sullivan W."/>
            <person name="Andreopoulos W.B."/>
            <person name="Clum A."/>
            <person name="Lindquist E."/>
            <person name="Daum C."/>
            <person name="Ramamoorthy G.K."/>
            <person name="Gryganskyi A."/>
            <person name="Culley D."/>
            <person name="Magnuson J.K."/>
            <person name="James T.Y."/>
            <person name="O'Malley M.A."/>
            <person name="Stajich J.E."/>
            <person name="Spatafora J.W."/>
            <person name="Visel A."/>
            <person name="Grigoriev I.V."/>
        </authorList>
    </citation>
    <scope>NUCLEOTIDE SEQUENCE [LARGE SCALE GENOMIC DNA]</scope>
    <source>
        <strain evidence="4 5">JEL800</strain>
    </source>
</reference>
<dbReference type="PANTHER" id="PTHR46825:SF15">
    <property type="entry name" value="BETA-LACTAMASE-RELATED DOMAIN-CONTAINING PROTEIN"/>
    <property type="match status" value="1"/>
</dbReference>
<gene>
    <name evidence="4" type="ORF">BCR33DRAFT_724716</name>
</gene>
<evidence type="ECO:0000256" key="1">
    <source>
        <dbReference type="ARBA" id="ARBA00038215"/>
    </source>
</evidence>
<dbReference type="OrthoDB" id="5946976at2759"/>
<dbReference type="InterPro" id="IPR001466">
    <property type="entry name" value="Beta-lactam-related"/>
</dbReference>
<feature type="domain" description="Beta-lactamase-related" evidence="3">
    <location>
        <begin position="60"/>
        <end position="365"/>
    </location>
</feature>
<feature type="transmembrane region" description="Helical" evidence="2">
    <location>
        <begin position="12"/>
        <end position="34"/>
    </location>
</feature>
<sequence length="495" mass="54566">GSNTERILSRKATHVLSLLLLAIVLSTSFVFHLADSATQPTTSTFSRLASEIESLRLSFRVPGVAVGVVVNGTLVFSQGFGTRNSSGARVGAQTLFQIGSTTKAFTAFAAAQLVDANLLSWTEPVTKTYPAVGFMDPVANEQANLVDIMSHRTGLPRHDIIWLLWSTHDEVIARIKDLQPSEEFRKVWQYNNIMFTLAGTIAGNVSGLGYEALVQERILGPLGMNSTQTNPYELPLSENHARGFVSNGWSNVEIPYDKSYMAGSSLPAGGISSNINDLAKWVSLMTNKGSFRDGQSRIISEEQFNMIITPHMPLENGLGWELDFYRDLPRIQHGGNTPGYSTQIDTFPTLDAAIIVLTNLEGTMAPIAIANTIADRLFFPAAPKNLLWKRNVEAIKKIIGRKWFTRPSLAFEAYEGRYRSKAHGDLSLRLRHDKKYFDFSLAGSNSLDGVVGHWQDDTFGVYELLGQASYVLPILELVFSVDATEGVDPIVFVRE</sequence>
<protein>
    <submittedName>
        <fullName evidence="4">Beta-lactamase/transpeptidase-like protein</fullName>
    </submittedName>
</protein>
<organism evidence="4 5">
    <name type="scientific">Rhizoclosmatium globosum</name>
    <dbReference type="NCBI Taxonomy" id="329046"/>
    <lineage>
        <taxon>Eukaryota</taxon>
        <taxon>Fungi</taxon>
        <taxon>Fungi incertae sedis</taxon>
        <taxon>Chytridiomycota</taxon>
        <taxon>Chytridiomycota incertae sedis</taxon>
        <taxon>Chytridiomycetes</taxon>
        <taxon>Chytridiales</taxon>
        <taxon>Chytriomycetaceae</taxon>
        <taxon>Rhizoclosmatium</taxon>
    </lineage>
</organism>
<evidence type="ECO:0000259" key="3">
    <source>
        <dbReference type="Pfam" id="PF00144"/>
    </source>
</evidence>
<dbReference type="InterPro" id="IPR050491">
    <property type="entry name" value="AmpC-like"/>
</dbReference>
<dbReference type="Pfam" id="PF00144">
    <property type="entry name" value="Beta-lactamase"/>
    <property type="match status" value="1"/>
</dbReference>
<keyword evidence="2" id="KW-0472">Membrane</keyword>